<accession>A0AAD5DJ51</accession>
<dbReference type="AlphaFoldDB" id="A0AAD5DJ51"/>
<feature type="region of interest" description="Disordered" evidence="1">
    <location>
        <begin position="169"/>
        <end position="190"/>
    </location>
</feature>
<gene>
    <name evidence="3" type="ORF">COHA_009642</name>
</gene>
<name>A0AAD5DJ51_9CHLO</name>
<dbReference type="EMBL" id="JADXDR010000185">
    <property type="protein sequence ID" value="KAI7836490.1"/>
    <property type="molecule type" value="Genomic_DNA"/>
</dbReference>
<evidence type="ECO:0000256" key="2">
    <source>
        <dbReference type="SAM" id="SignalP"/>
    </source>
</evidence>
<feature type="signal peptide" evidence="2">
    <location>
        <begin position="1"/>
        <end position="20"/>
    </location>
</feature>
<sequence>MKHAAALALLLLVAWAAAAAAETVTGKWYTHGRLYTTKGGCELKLFSTRSRVNATHFKEGWQAYVKTDEGLYFALINAADLEPFPTGFDMGAKVTLTGRSLARKSPIDIDFNVTGVQVDTPAPPNPLQERVREAARVAAGGPGRRLLTPSKPKIKAAYFSMAIDPSCTLKGNTVGDRQNRRESAEELAVS</sequence>
<proteinExistence type="predicted"/>
<evidence type="ECO:0000256" key="1">
    <source>
        <dbReference type="SAM" id="MobiDB-lite"/>
    </source>
</evidence>
<keyword evidence="4" id="KW-1185">Reference proteome</keyword>
<feature type="chain" id="PRO_5041941085" evidence="2">
    <location>
        <begin position="21"/>
        <end position="190"/>
    </location>
</feature>
<reference evidence="3" key="1">
    <citation type="submission" date="2020-11" db="EMBL/GenBank/DDBJ databases">
        <title>Chlorella ohadii genome sequencing and assembly.</title>
        <authorList>
            <person name="Murik O."/>
            <person name="Treves H."/>
            <person name="Kedem I."/>
            <person name="Shotland Y."/>
            <person name="Kaplan A."/>
        </authorList>
    </citation>
    <scope>NUCLEOTIDE SEQUENCE</scope>
    <source>
        <strain evidence="3">1</strain>
    </source>
</reference>
<comment type="caution">
    <text evidence="3">The sequence shown here is derived from an EMBL/GenBank/DDBJ whole genome shotgun (WGS) entry which is preliminary data.</text>
</comment>
<organism evidence="3 4">
    <name type="scientific">Chlorella ohadii</name>
    <dbReference type="NCBI Taxonomy" id="2649997"/>
    <lineage>
        <taxon>Eukaryota</taxon>
        <taxon>Viridiplantae</taxon>
        <taxon>Chlorophyta</taxon>
        <taxon>core chlorophytes</taxon>
        <taxon>Trebouxiophyceae</taxon>
        <taxon>Chlorellales</taxon>
        <taxon>Chlorellaceae</taxon>
        <taxon>Chlorella clade</taxon>
        <taxon>Chlorella</taxon>
    </lineage>
</organism>
<keyword evidence="2" id="KW-0732">Signal</keyword>
<dbReference type="Proteomes" id="UP001205105">
    <property type="component" value="Unassembled WGS sequence"/>
</dbReference>
<evidence type="ECO:0000313" key="4">
    <source>
        <dbReference type="Proteomes" id="UP001205105"/>
    </source>
</evidence>
<evidence type="ECO:0000313" key="3">
    <source>
        <dbReference type="EMBL" id="KAI7836490.1"/>
    </source>
</evidence>
<protein>
    <submittedName>
        <fullName evidence="3">Uncharacterized protein</fullName>
    </submittedName>
</protein>